<reference evidence="2" key="1">
    <citation type="journal article" date="2021" name="Genome Biol. Evol.">
        <title>The assembled and annotated genome of the fairy-ring fungus Marasmius oreades.</title>
        <authorList>
            <person name="Hiltunen M."/>
            <person name="Ament-Velasquez S.L."/>
            <person name="Johannesson H."/>
        </authorList>
    </citation>
    <scope>NUCLEOTIDE SEQUENCE</scope>
    <source>
        <strain evidence="2">03SP1</strain>
    </source>
</reference>
<evidence type="ECO:0000313" key="3">
    <source>
        <dbReference type="Proteomes" id="UP001049176"/>
    </source>
</evidence>
<protein>
    <submittedName>
        <fullName evidence="2">Uncharacterized protein</fullName>
    </submittedName>
</protein>
<evidence type="ECO:0000313" key="2">
    <source>
        <dbReference type="EMBL" id="KAG7088944.1"/>
    </source>
</evidence>
<dbReference type="EMBL" id="CM032188">
    <property type="protein sequence ID" value="KAG7088944.1"/>
    <property type="molecule type" value="Genomic_DNA"/>
</dbReference>
<evidence type="ECO:0000256" key="1">
    <source>
        <dbReference type="SAM" id="SignalP"/>
    </source>
</evidence>
<keyword evidence="1" id="KW-0732">Signal</keyword>
<dbReference type="AlphaFoldDB" id="A0A9P7RSI5"/>
<comment type="caution">
    <text evidence="2">The sequence shown here is derived from an EMBL/GenBank/DDBJ whole genome shotgun (WGS) entry which is preliminary data.</text>
</comment>
<dbReference type="RefSeq" id="XP_043005415.1">
    <property type="nucleotide sequence ID" value="XM_043160823.1"/>
</dbReference>
<dbReference type="KEGG" id="more:E1B28_012889"/>
<accession>A0A9P7RSI5</accession>
<keyword evidence="3" id="KW-1185">Reference proteome</keyword>
<gene>
    <name evidence="2" type="ORF">E1B28_012889</name>
</gene>
<proteinExistence type="predicted"/>
<organism evidence="2 3">
    <name type="scientific">Marasmius oreades</name>
    <name type="common">fairy-ring Marasmius</name>
    <dbReference type="NCBI Taxonomy" id="181124"/>
    <lineage>
        <taxon>Eukaryota</taxon>
        <taxon>Fungi</taxon>
        <taxon>Dikarya</taxon>
        <taxon>Basidiomycota</taxon>
        <taxon>Agaricomycotina</taxon>
        <taxon>Agaricomycetes</taxon>
        <taxon>Agaricomycetidae</taxon>
        <taxon>Agaricales</taxon>
        <taxon>Marasmiineae</taxon>
        <taxon>Marasmiaceae</taxon>
        <taxon>Marasmius</taxon>
    </lineage>
</organism>
<feature type="signal peptide" evidence="1">
    <location>
        <begin position="1"/>
        <end position="18"/>
    </location>
</feature>
<name>A0A9P7RSI5_9AGAR</name>
<sequence length="70" mass="7412">MRFTTVALILSVVAFVSANPLARREAEDVAAENITCTLGGGECPSGYTCCREANGFQCRIVPPGMICLTD</sequence>
<feature type="chain" id="PRO_5040244849" evidence="1">
    <location>
        <begin position="19"/>
        <end position="70"/>
    </location>
</feature>
<dbReference type="Proteomes" id="UP001049176">
    <property type="component" value="Chromosome 8"/>
</dbReference>
<dbReference type="GeneID" id="66081964"/>